<dbReference type="InterPro" id="IPR005143">
    <property type="entry name" value="TF_LuxR_autoind-bd_dom"/>
</dbReference>
<dbReference type="InterPro" id="IPR036693">
    <property type="entry name" value="TF_LuxR_autoind-bd_dom_sf"/>
</dbReference>
<dbReference type="Proteomes" id="UP001055039">
    <property type="component" value="Unassembled WGS sequence"/>
</dbReference>
<protein>
    <recommendedName>
        <fullName evidence="4">HTH luxR-type domain-containing protein</fullName>
    </recommendedName>
</protein>
<dbReference type="SUPFAM" id="SSF46894">
    <property type="entry name" value="C-terminal effector domain of the bipartite response regulators"/>
    <property type="match status" value="1"/>
</dbReference>
<accession>A0ABQ4UFQ4</accession>
<dbReference type="Pfam" id="PF00196">
    <property type="entry name" value="GerE"/>
    <property type="match status" value="1"/>
</dbReference>
<evidence type="ECO:0000256" key="1">
    <source>
        <dbReference type="ARBA" id="ARBA00023015"/>
    </source>
</evidence>
<comment type="caution">
    <text evidence="5">The sequence shown here is derived from an EMBL/GenBank/DDBJ whole genome shotgun (WGS) entry which is preliminary data.</text>
</comment>
<evidence type="ECO:0000256" key="2">
    <source>
        <dbReference type="ARBA" id="ARBA00023125"/>
    </source>
</evidence>
<evidence type="ECO:0000313" key="6">
    <source>
        <dbReference type="Proteomes" id="UP001055039"/>
    </source>
</evidence>
<dbReference type="SMART" id="SM00421">
    <property type="entry name" value="HTH_LUXR"/>
    <property type="match status" value="1"/>
</dbReference>
<proteinExistence type="predicted"/>
<evidence type="ECO:0000259" key="4">
    <source>
        <dbReference type="PROSITE" id="PS50043"/>
    </source>
</evidence>
<dbReference type="InterPro" id="IPR016032">
    <property type="entry name" value="Sig_transdc_resp-reg_C-effctor"/>
</dbReference>
<dbReference type="EMBL" id="BPRC01000010">
    <property type="protein sequence ID" value="GJE65838.1"/>
    <property type="molecule type" value="Genomic_DNA"/>
</dbReference>
<dbReference type="PANTHER" id="PTHR44688">
    <property type="entry name" value="DNA-BINDING TRANSCRIPTIONAL ACTIVATOR DEVR_DOSR"/>
    <property type="match status" value="1"/>
</dbReference>
<sequence length="252" mass="28313">MGERSFCAAMSRKSLDLTLEILKSLDRAHSREDILRAIMPRLNALGIEYVISAMIPLKRLPARTQKNYLILENTSDEWNRLYFSKGYMYTDPIVQTTLTSTTGFRWSEIEPAGVLDPRSRQVMNEASEFGLGDGFTVPLATLEEERGGLTFAGRQLEISPGQRGMLTLLASYVVGQTLLIDNGPSERRMGLTPRERESLQWVAEGKTDWEIGELMGISRHGVDFHLRSARMKLGCISRTQAVAEGFRRGLIV</sequence>
<reference evidence="5" key="2">
    <citation type="submission" date="2021-08" db="EMBL/GenBank/DDBJ databases">
        <authorList>
            <person name="Tani A."/>
            <person name="Ola A."/>
            <person name="Ogura Y."/>
            <person name="Katsura K."/>
            <person name="Hayashi T."/>
        </authorList>
    </citation>
    <scope>NUCLEOTIDE SEQUENCE</scope>
    <source>
        <strain evidence="5">NBRC 15686</strain>
    </source>
</reference>
<name>A0ABQ4UFQ4_9HYPH</name>
<gene>
    <name evidence="5" type="ORF">LNAOJCKE_3052</name>
</gene>
<dbReference type="InterPro" id="IPR036388">
    <property type="entry name" value="WH-like_DNA-bd_sf"/>
</dbReference>
<dbReference type="Pfam" id="PF03472">
    <property type="entry name" value="Autoind_bind"/>
    <property type="match status" value="1"/>
</dbReference>
<feature type="domain" description="HTH luxR-type" evidence="4">
    <location>
        <begin position="184"/>
        <end position="249"/>
    </location>
</feature>
<dbReference type="PANTHER" id="PTHR44688:SF25">
    <property type="entry name" value="HTH LUXR-TYPE DOMAIN-CONTAINING PROTEIN"/>
    <property type="match status" value="1"/>
</dbReference>
<dbReference type="PRINTS" id="PR00038">
    <property type="entry name" value="HTHLUXR"/>
</dbReference>
<dbReference type="Gene3D" id="3.30.450.80">
    <property type="entry name" value="Transcription factor LuxR-like, autoinducer-binding domain"/>
    <property type="match status" value="1"/>
</dbReference>
<dbReference type="Gene3D" id="1.10.10.10">
    <property type="entry name" value="Winged helix-like DNA-binding domain superfamily/Winged helix DNA-binding domain"/>
    <property type="match status" value="1"/>
</dbReference>
<dbReference type="SUPFAM" id="SSF75516">
    <property type="entry name" value="Pheromone-binding domain of LuxR-like quorum-sensing transcription factors"/>
    <property type="match status" value="1"/>
</dbReference>
<keyword evidence="1" id="KW-0805">Transcription regulation</keyword>
<keyword evidence="2" id="KW-0238">DNA-binding</keyword>
<keyword evidence="3" id="KW-0804">Transcription</keyword>
<organism evidence="5 6">
    <name type="scientific">Methylorubrum aminovorans</name>
    <dbReference type="NCBI Taxonomy" id="269069"/>
    <lineage>
        <taxon>Bacteria</taxon>
        <taxon>Pseudomonadati</taxon>
        <taxon>Pseudomonadota</taxon>
        <taxon>Alphaproteobacteria</taxon>
        <taxon>Hyphomicrobiales</taxon>
        <taxon>Methylobacteriaceae</taxon>
        <taxon>Methylorubrum</taxon>
    </lineage>
</organism>
<dbReference type="RefSeq" id="WP_238225284.1">
    <property type="nucleotide sequence ID" value="NZ_BAAADH010000077.1"/>
</dbReference>
<keyword evidence="6" id="KW-1185">Reference proteome</keyword>
<reference evidence="5" key="1">
    <citation type="journal article" date="2021" name="Front. Microbiol.">
        <title>Comprehensive Comparative Genomics and Phenotyping of Methylobacterium Species.</title>
        <authorList>
            <person name="Alessa O."/>
            <person name="Ogura Y."/>
            <person name="Fujitani Y."/>
            <person name="Takami H."/>
            <person name="Hayashi T."/>
            <person name="Sahin N."/>
            <person name="Tani A."/>
        </authorList>
    </citation>
    <scope>NUCLEOTIDE SEQUENCE</scope>
    <source>
        <strain evidence="5">NBRC 15686</strain>
    </source>
</reference>
<evidence type="ECO:0000256" key="3">
    <source>
        <dbReference type="ARBA" id="ARBA00023163"/>
    </source>
</evidence>
<evidence type="ECO:0000313" key="5">
    <source>
        <dbReference type="EMBL" id="GJE65838.1"/>
    </source>
</evidence>
<dbReference type="PROSITE" id="PS50043">
    <property type="entry name" value="HTH_LUXR_2"/>
    <property type="match status" value="1"/>
</dbReference>
<dbReference type="CDD" id="cd06170">
    <property type="entry name" value="LuxR_C_like"/>
    <property type="match status" value="1"/>
</dbReference>
<dbReference type="InterPro" id="IPR000792">
    <property type="entry name" value="Tscrpt_reg_LuxR_C"/>
</dbReference>